<sequence>MTLNLLHLVSASVVGIAAFQTAAPHNHVKHRVSVVQKYARENADDLAKLDVIASTASEPATPKIDMTAENVVIACMDAMLKNDVPWSNAGLETCFDYSSDRCRAALGGSLDKFITYASNPTFGSMTHAKHYSILSVGPIIAAGATRGAMQTVLVKVTPAKGEDRRFLWTLQQERRPPRQGLWLVHECIYVENAFDLTV</sequence>
<evidence type="ECO:0000256" key="1">
    <source>
        <dbReference type="SAM" id="SignalP"/>
    </source>
</evidence>
<dbReference type="EMBL" id="JABMIG020000323">
    <property type="protein sequence ID" value="KAL3781213.1"/>
    <property type="molecule type" value="Genomic_DNA"/>
</dbReference>
<protein>
    <recommendedName>
        <fullName evidence="4">SnoaL-like domain-containing protein</fullName>
    </recommendedName>
</protein>
<keyword evidence="3" id="KW-1185">Reference proteome</keyword>
<evidence type="ECO:0008006" key="4">
    <source>
        <dbReference type="Google" id="ProtNLM"/>
    </source>
</evidence>
<dbReference type="Proteomes" id="UP001516023">
    <property type="component" value="Unassembled WGS sequence"/>
</dbReference>
<accession>A0ABD3NZX9</accession>
<name>A0ABD3NZX9_9STRA</name>
<proteinExistence type="predicted"/>
<feature type="chain" id="PRO_5044858539" description="SnoaL-like domain-containing protein" evidence="1">
    <location>
        <begin position="19"/>
        <end position="198"/>
    </location>
</feature>
<reference evidence="2 3" key="1">
    <citation type="journal article" date="2020" name="G3 (Bethesda)">
        <title>Improved Reference Genome for Cyclotella cryptica CCMP332, a Model for Cell Wall Morphogenesis, Salinity Adaptation, and Lipid Production in Diatoms (Bacillariophyta).</title>
        <authorList>
            <person name="Roberts W.R."/>
            <person name="Downey K.M."/>
            <person name="Ruck E.C."/>
            <person name="Traller J.C."/>
            <person name="Alverson A.J."/>
        </authorList>
    </citation>
    <scope>NUCLEOTIDE SEQUENCE [LARGE SCALE GENOMIC DNA]</scope>
    <source>
        <strain evidence="2 3">CCMP332</strain>
    </source>
</reference>
<dbReference type="AlphaFoldDB" id="A0ABD3NZX9"/>
<gene>
    <name evidence="2" type="ORF">HJC23_003530</name>
</gene>
<evidence type="ECO:0000313" key="2">
    <source>
        <dbReference type="EMBL" id="KAL3781213.1"/>
    </source>
</evidence>
<feature type="signal peptide" evidence="1">
    <location>
        <begin position="1"/>
        <end position="18"/>
    </location>
</feature>
<comment type="caution">
    <text evidence="2">The sequence shown here is derived from an EMBL/GenBank/DDBJ whole genome shotgun (WGS) entry which is preliminary data.</text>
</comment>
<organism evidence="2 3">
    <name type="scientific">Cyclotella cryptica</name>
    <dbReference type="NCBI Taxonomy" id="29204"/>
    <lineage>
        <taxon>Eukaryota</taxon>
        <taxon>Sar</taxon>
        <taxon>Stramenopiles</taxon>
        <taxon>Ochrophyta</taxon>
        <taxon>Bacillariophyta</taxon>
        <taxon>Coscinodiscophyceae</taxon>
        <taxon>Thalassiosirophycidae</taxon>
        <taxon>Stephanodiscales</taxon>
        <taxon>Stephanodiscaceae</taxon>
        <taxon>Cyclotella</taxon>
    </lineage>
</organism>
<keyword evidence="1" id="KW-0732">Signal</keyword>
<evidence type="ECO:0000313" key="3">
    <source>
        <dbReference type="Proteomes" id="UP001516023"/>
    </source>
</evidence>
<dbReference type="PANTHER" id="PTHR35716">
    <property type="entry name" value="OS05G0574700 PROTEIN-RELATED"/>
    <property type="match status" value="1"/>
</dbReference>